<feature type="non-terminal residue" evidence="3">
    <location>
        <position position="1"/>
    </location>
</feature>
<accession>A0A8S0UNK8</accession>
<dbReference type="CDD" id="cd00371">
    <property type="entry name" value="HMA"/>
    <property type="match status" value="1"/>
</dbReference>
<evidence type="ECO:0000259" key="2">
    <source>
        <dbReference type="PROSITE" id="PS50846"/>
    </source>
</evidence>
<dbReference type="AlphaFoldDB" id="A0A8S0UNK8"/>
<dbReference type="PROSITE" id="PS50846">
    <property type="entry name" value="HMA_2"/>
    <property type="match status" value="1"/>
</dbReference>
<reference evidence="3 4" key="1">
    <citation type="submission" date="2019-12" db="EMBL/GenBank/DDBJ databases">
        <authorList>
            <person name="Alioto T."/>
            <person name="Alioto T."/>
            <person name="Gomez Garrido J."/>
        </authorList>
    </citation>
    <scope>NUCLEOTIDE SEQUENCE [LARGE SCALE GENOMIC DNA]</scope>
</reference>
<dbReference type="SUPFAM" id="SSF55008">
    <property type="entry name" value="HMA, heavy metal-associated domain"/>
    <property type="match status" value="1"/>
</dbReference>
<comment type="caution">
    <text evidence="3">The sequence shown here is derived from an EMBL/GenBank/DDBJ whole genome shotgun (WGS) entry which is preliminary data.</text>
</comment>
<dbReference type="Gene3D" id="3.30.70.100">
    <property type="match status" value="1"/>
</dbReference>
<sequence length="86" mass="9425">VRTVNRVFSKAIEFKAPELLQQVKPAEEELISTVLLDVSGMMCGACVTRVKSIIASDERVDSVVVNMLTERAAIKLKDGGEQSYPD</sequence>
<organism evidence="3 4">
    <name type="scientific">Olea europaea subsp. europaea</name>
    <dbReference type="NCBI Taxonomy" id="158383"/>
    <lineage>
        <taxon>Eukaryota</taxon>
        <taxon>Viridiplantae</taxon>
        <taxon>Streptophyta</taxon>
        <taxon>Embryophyta</taxon>
        <taxon>Tracheophyta</taxon>
        <taxon>Spermatophyta</taxon>
        <taxon>Magnoliopsida</taxon>
        <taxon>eudicotyledons</taxon>
        <taxon>Gunneridae</taxon>
        <taxon>Pentapetalae</taxon>
        <taxon>asterids</taxon>
        <taxon>lamiids</taxon>
        <taxon>Lamiales</taxon>
        <taxon>Oleaceae</taxon>
        <taxon>Oleeae</taxon>
        <taxon>Olea</taxon>
    </lineage>
</organism>
<dbReference type="Gramene" id="OE9A080355T1">
    <property type="protein sequence ID" value="OE9A080355C1"/>
    <property type="gene ID" value="OE9A080355"/>
</dbReference>
<evidence type="ECO:0000313" key="3">
    <source>
        <dbReference type="EMBL" id="CAA3019384.1"/>
    </source>
</evidence>
<dbReference type="OrthoDB" id="432719at2759"/>
<dbReference type="GO" id="GO:0046872">
    <property type="term" value="F:metal ion binding"/>
    <property type="evidence" value="ECO:0007669"/>
    <property type="project" value="InterPro"/>
</dbReference>
<evidence type="ECO:0000313" key="4">
    <source>
        <dbReference type="Proteomes" id="UP000594638"/>
    </source>
</evidence>
<dbReference type="GO" id="GO:0009626">
    <property type="term" value="P:plant-type hypersensitive response"/>
    <property type="evidence" value="ECO:0007669"/>
    <property type="project" value="UniProtKB-KW"/>
</dbReference>
<proteinExistence type="predicted"/>
<keyword evidence="4" id="KW-1185">Reference proteome</keyword>
<feature type="non-terminal residue" evidence="3">
    <location>
        <position position="86"/>
    </location>
</feature>
<name>A0A8S0UNK8_OLEEU</name>
<evidence type="ECO:0000256" key="1">
    <source>
        <dbReference type="ARBA" id="ARBA00004170"/>
    </source>
</evidence>
<dbReference type="InterPro" id="IPR036163">
    <property type="entry name" value="HMA_dom_sf"/>
</dbReference>
<feature type="domain" description="HMA" evidence="2">
    <location>
        <begin position="32"/>
        <end position="86"/>
    </location>
</feature>
<dbReference type="Proteomes" id="UP000594638">
    <property type="component" value="Unassembled WGS sequence"/>
</dbReference>
<comment type="subcellular location">
    <subcellularLocation>
        <location evidence="1">Membrane</location>
        <topology evidence="1">Peripheral membrane protein</topology>
    </subcellularLocation>
</comment>
<dbReference type="GO" id="GO:0016020">
    <property type="term" value="C:membrane"/>
    <property type="evidence" value="ECO:0007669"/>
    <property type="project" value="UniProtKB-SubCell"/>
</dbReference>
<dbReference type="Pfam" id="PF00403">
    <property type="entry name" value="HMA"/>
    <property type="match status" value="1"/>
</dbReference>
<gene>
    <name evidence="3" type="ORF">OLEA9_A080355</name>
</gene>
<dbReference type="EMBL" id="CACTIH010008334">
    <property type="protein sequence ID" value="CAA3019384.1"/>
    <property type="molecule type" value="Genomic_DNA"/>
</dbReference>
<protein>
    <submittedName>
        <fullName evidence="3">Copper-transporting ATPase PAA2, chloroplastic</fullName>
    </submittedName>
</protein>
<dbReference type="InterPro" id="IPR006121">
    <property type="entry name" value="HMA_dom"/>
</dbReference>